<dbReference type="Proteomes" id="UP000541558">
    <property type="component" value="Unassembled WGS sequence"/>
</dbReference>
<proteinExistence type="predicted"/>
<sequence>MHRSPVTSRDQHSISQHLSQHDIICTALAQLFDSYTSWIDNLDDEFADVEHPPDVPVEHCAQSNEIIVESHGETVDTSITQLDDEEEVDNLPESPGTDGKALWTKTKVPGHITLRVTTHREPRIGIAPDSEESESPASHSSASSPPQSASPDSHSPNFSPNLSAGDLPKSESNTSYEQDNCNEITSTIMEIQTVHDRLLELTLRLQALSPSSIDEIDSLLSDDIRRHLDGEMVMGDVLEFATPSCGQFEVGVDAPEDEEMGEADDKVGELVGVQEMVAFSKIRKEKRKESYKTR</sequence>
<evidence type="ECO:0000313" key="2">
    <source>
        <dbReference type="EMBL" id="KAF5320485.1"/>
    </source>
</evidence>
<gene>
    <name evidence="2" type="ORF">D9611_010749</name>
</gene>
<feature type="compositionally biased region" description="Low complexity" evidence="1">
    <location>
        <begin position="135"/>
        <end position="156"/>
    </location>
</feature>
<evidence type="ECO:0000256" key="1">
    <source>
        <dbReference type="SAM" id="MobiDB-lite"/>
    </source>
</evidence>
<dbReference type="AlphaFoldDB" id="A0A8H5F1K1"/>
<reference evidence="2 3" key="1">
    <citation type="journal article" date="2020" name="ISME J.">
        <title>Uncovering the hidden diversity of litter-decomposition mechanisms in mushroom-forming fungi.</title>
        <authorList>
            <person name="Floudas D."/>
            <person name="Bentzer J."/>
            <person name="Ahren D."/>
            <person name="Johansson T."/>
            <person name="Persson P."/>
            <person name="Tunlid A."/>
        </authorList>
    </citation>
    <scope>NUCLEOTIDE SEQUENCE [LARGE SCALE GENOMIC DNA]</scope>
    <source>
        <strain evidence="2 3">CBS 175.51</strain>
    </source>
</reference>
<feature type="region of interest" description="Disordered" evidence="1">
    <location>
        <begin position="82"/>
        <end position="177"/>
    </location>
</feature>
<organism evidence="2 3">
    <name type="scientific">Ephemerocybe angulata</name>
    <dbReference type="NCBI Taxonomy" id="980116"/>
    <lineage>
        <taxon>Eukaryota</taxon>
        <taxon>Fungi</taxon>
        <taxon>Dikarya</taxon>
        <taxon>Basidiomycota</taxon>
        <taxon>Agaricomycotina</taxon>
        <taxon>Agaricomycetes</taxon>
        <taxon>Agaricomycetidae</taxon>
        <taxon>Agaricales</taxon>
        <taxon>Agaricineae</taxon>
        <taxon>Psathyrellaceae</taxon>
        <taxon>Ephemerocybe</taxon>
    </lineage>
</organism>
<comment type="caution">
    <text evidence="2">The sequence shown here is derived from an EMBL/GenBank/DDBJ whole genome shotgun (WGS) entry which is preliminary data.</text>
</comment>
<dbReference type="EMBL" id="JAACJK010000169">
    <property type="protein sequence ID" value="KAF5320485.1"/>
    <property type="molecule type" value="Genomic_DNA"/>
</dbReference>
<name>A0A8H5F1K1_9AGAR</name>
<keyword evidence="3" id="KW-1185">Reference proteome</keyword>
<accession>A0A8H5F1K1</accession>
<evidence type="ECO:0000313" key="3">
    <source>
        <dbReference type="Proteomes" id="UP000541558"/>
    </source>
</evidence>
<protein>
    <submittedName>
        <fullName evidence="2">Uncharacterized protein</fullName>
    </submittedName>
</protein>